<protein>
    <recommendedName>
        <fullName evidence="2">phenylalanine--tRNA ligase</fullName>
        <ecNumber evidence="2">6.1.1.20</ecNumber>
    </recommendedName>
</protein>
<dbReference type="Gene3D" id="3.30.930.10">
    <property type="entry name" value="Bira Bifunctional Protein, Domain 2"/>
    <property type="match status" value="1"/>
</dbReference>
<dbReference type="InterPro" id="IPR005121">
    <property type="entry name" value="Fdx_antiC-bd"/>
</dbReference>
<evidence type="ECO:0000256" key="1">
    <source>
        <dbReference type="ARBA" id="ARBA00001946"/>
    </source>
</evidence>
<dbReference type="GO" id="GO:0000287">
    <property type="term" value="F:magnesium ion binding"/>
    <property type="evidence" value="ECO:0007669"/>
    <property type="project" value="InterPro"/>
</dbReference>
<evidence type="ECO:0000256" key="2">
    <source>
        <dbReference type="ARBA" id="ARBA00012814"/>
    </source>
</evidence>
<dbReference type="SUPFAM" id="SSF56037">
    <property type="entry name" value="PheT/TilS domain"/>
    <property type="match status" value="1"/>
</dbReference>
<dbReference type="InterPro" id="IPR020825">
    <property type="entry name" value="Phe-tRNA_synthase-like_B3/B4"/>
</dbReference>
<dbReference type="PROSITE" id="PS51483">
    <property type="entry name" value="B5"/>
    <property type="match status" value="1"/>
</dbReference>
<dbReference type="Gene3D" id="3.30.56.10">
    <property type="match status" value="2"/>
</dbReference>
<accession>A0A1Z1M139</accession>
<dbReference type="SMART" id="SM00874">
    <property type="entry name" value="B5"/>
    <property type="match status" value="1"/>
</dbReference>
<dbReference type="GO" id="GO:0004826">
    <property type="term" value="F:phenylalanine-tRNA ligase activity"/>
    <property type="evidence" value="ECO:0007669"/>
    <property type="project" value="UniProtKB-EC"/>
</dbReference>
<feature type="domain" description="B5" evidence="11">
    <location>
        <begin position="265"/>
        <end position="350"/>
    </location>
</feature>
<evidence type="ECO:0000256" key="6">
    <source>
        <dbReference type="ARBA" id="ARBA00022840"/>
    </source>
</evidence>
<dbReference type="GeneID" id="33352914"/>
<dbReference type="InterPro" id="IPR045060">
    <property type="entry name" value="Phe-tRNA-ligase_IIc_bsu"/>
</dbReference>
<evidence type="ECO:0000256" key="5">
    <source>
        <dbReference type="ARBA" id="ARBA00022741"/>
    </source>
</evidence>
<name>A0A1Z1M139_9FLOR</name>
<dbReference type="SUPFAM" id="SSF55681">
    <property type="entry name" value="Class II aaRS and biotin synthetases"/>
    <property type="match status" value="1"/>
</dbReference>
<dbReference type="SUPFAM" id="SSF46955">
    <property type="entry name" value="Putative DNA-binding domain"/>
    <property type="match status" value="2"/>
</dbReference>
<dbReference type="InterPro" id="IPR041616">
    <property type="entry name" value="PheRS_beta_core"/>
</dbReference>
<keyword evidence="9" id="KW-0030">Aminoacyl-tRNA synthetase</keyword>
<dbReference type="GO" id="GO:0006432">
    <property type="term" value="P:phenylalanyl-tRNA aminoacylation"/>
    <property type="evidence" value="ECO:0007669"/>
    <property type="project" value="InterPro"/>
</dbReference>
<evidence type="ECO:0000259" key="10">
    <source>
        <dbReference type="PROSITE" id="PS51447"/>
    </source>
</evidence>
<reference evidence="12" key="1">
    <citation type="journal article" date="2017" name="J. Phycol.">
        <title>Analysis of chloroplast genomes and a supermatrix inform reclassification of the Rhodomelaceae (Rhodophyta).</title>
        <authorList>
            <person name="Diaz-Tapia P."/>
            <person name="Maggs C.A."/>
            <person name="West J.A."/>
            <person name="Verbruggen H."/>
        </authorList>
    </citation>
    <scope>NUCLEOTIDE SEQUENCE</scope>
    <source>
        <strain evidence="12">DHO101</strain>
    </source>
</reference>
<keyword evidence="7" id="KW-0460">Magnesium</keyword>
<evidence type="ECO:0000313" key="12">
    <source>
        <dbReference type="EMBL" id="ARW59474.1"/>
    </source>
</evidence>
<keyword evidence="12" id="KW-0150">Chloroplast</keyword>
<keyword evidence="6" id="KW-0067">ATP-binding</keyword>
<dbReference type="PANTHER" id="PTHR10947">
    <property type="entry name" value="PHENYLALANYL-TRNA SYNTHETASE BETA CHAIN AND LEUCINE-RICH REPEAT-CONTAINING PROTEIN 47"/>
    <property type="match status" value="1"/>
</dbReference>
<dbReference type="Pfam" id="PF03147">
    <property type="entry name" value="FDX-ACB"/>
    <property type="match status" value="1"/>
</dbReference>
<organism evidence="12">
    <name type="scientific">Dipterocladia arabiensis</name>
    <dbReference type="NCBI Taxonomy" id="2007176"/>
    <lineage>
        <taxon>Eukaryota</taxon>
        <taxon>Rhodophyta</taxon>
        <taxon>Florideophyceae</taxon>
        <taxon>Rhodymeniophycidae</taxon>
        <taxon>Ceramiales</taxon>
        <taxon>Dasyaceae</taxon>
        <taxon>Dipterocladia</taxon>
    </lineage>
</organism>
<dbReference type="EMBL" id="MF101408">
    <property type="protein sequence ID" value="ARW59474.1"/>
    <property type="molecule type" value="Genomic_DNA"/>
</dbReference>
<dbReference type="GO" id="GO:0009328">
    <property type="term" value="C:phenylalanine-tRNA ligase complex"/>
    <property type="evidence" value="ECO:0007669"/>
    <property type="project" value="TreeGrafter"/>
</dbReference>
<dbReference type="InterPro" id="IPR036690">
    <property type="entry name" value="Fdx_antiC-bd_sf"/>
</dbReference>
<dbReference type="Pfam" id="PF17759">
    <property type="entry name" value="tRNA_synthFbeta"/>
    <property type="match status" value="1"/>
</dbReference>
<dbReference type="RefSeq" id="YP_009391330.1">
    <property type="nucleotide sequence ID" value="NC_035257.1"/>
</dbReference>
<evidence type="ECO:0000256" key="7">
    <source>
        <dbReference type="ARBA" id="ARBA00022842"/>
    </source>
</evidence>
<keyword evidence="3 12" id="KW-0436">Ligase</keyword>
<dbReference type="InterPro" id="IPR009061">
    <property type="entry name" value="DNA-bd_dom_put_sf"/>
</dbReference>
<dbReference type="Gene3D" id="3.30.70.380">
    <property type="entry name" value="Ferrodoxin-fold anticodon-binding domain"/>
    <property type="match status" value="1"/>
</dbReference>
<gene>
    <name evidence="12" type="primary">syfB</name>
</gene>
<dbReference type="SUPFAM" id="SSF54991">
    <property type="entry name" value="Anticodon-binding domain of PheRS"/>
    <property type="match status" value="1"/>
</dbReference>
<sequence>MKFSWNMLNNFIDLKSITYKILINKLTLAGFEVEEIQENHKTKDQIINLSITANRKEINCAFNLAKEISIIFNLPLKINLQKMQFINNKKYQHYNFIKKSNQINYVKIDIIKNLKSQNSPFWLKSNLNQLNIKSQFLLSDIQKYINIKWGHQIIIIDLDKLVTQNINFNFINIKQDNNNNLEIVQYNQQKLFSINMNNELIIYNDLQYNHKTKNILIYHIIYNNNHAINSENTFNYANEEIIKLIATFGQGIINKSTNYKKEYTIDKNQIKVTKKEIQQILGPINKHKIKLIPKKQIHYILYQLDLNPKYSQKNQIFTTIIPNNRKHDLKRSIDIIEEVGRIYSFENFFSLLPKYKNRGKSSIKSQYIKKIHNILINMGFNEVINSSLQKKIMTENHNILHIYNPLSEEHNILRHNMINNLISNYISNISHKNSQNTIFEIGNIFYRNTNNNRYIEEKHLGILIHNTNFYQNTWSDKSTNLNWFHAKGLIETLFKKLQIKNIEWIHDLKNAIINKQTYFDNNYRILIRNTKNKKIIGILGTLNHKYSPEIYKKNLNVYICEININQLQSSIYFNNHLTYQTKNYSIYPSVTRDISINLHHNINIKKIKSLILKESINLIVSIKIINEYYNPTNHIRSICLRIRYQALNRTLNNEDLKNITQNIQRLLNQF</sequence>
<evidence type="ECO:0000256" key="9">
    <source>
        <dbReference type="ARBA" id="ARBA00023146"/>
    </source>
</evidence>
<dbReference type="Gene3D" id="3.50.40.10">
    <property type="entry name" value="Phenylalanyl-trna Synthetase, Chain B, domain 3"/>
    <property type="match status" value="1"/>
</dbReference>
<dbReference type="AlphaFoldDB" id="A0A1Z1M139"/>
<dbReference type="Pfam" id="PF03484">
    <property type="entry name" value="B5"/>
    <property type="match status" value="1"/>
</dbReference>
<comment type="cofactor">
    <cofactor evidence="1">
        <name>Mg(2+)</name>
        <dbReference type="ChEBI" id="CHEBI:18420"/>
    </cofactor>
</comment>
<feature type="domain" description="FDX-ACB" evidence="10">
    <location>
        <begin position="585"/>
        <end position="670"/>
    </location>
</feature>
<dbReference type="PANTHER" id="PTHR10947:SF0">
    <property type="entry name" value="PHENYLALANINE--TRNA LIGASE BETA SUBUNIT"/>
    <property type="match status" value="1"/>
</dbReference>
<keyword evidence="5" id="KW-0547">Nucleotide-binding</keyword>
<dbReference type="PROSITE" id="PS51447">
    <property type="entry name" value="FDX_ACB"/>
    <property type="match status" value="1"/>
</dbReference>
<keyword evidence="12" id="KW-0934">Plastid</keyword>
<dbReference type="InterPro" id="IPR045864">
    <property type="entry name" value="aa-tRNA-synth_II/BPL/LPL"/>
</dbReference>
<geneLocation type="chloroplast" evidence="12"/>
<evidence type="ECO:0000259" key="11">
    <source>
        <dbReference type="PROSITE" id="PS51483"/>
    </source>
</evidence>
<evidence type="ECO:0000256" key="3">
    <source>
        <dbReference type="ARBA" id="ARBA00022598"/>
    </source>
</evidence>
<dbReference type="EC" id="6.1.1.20" evidence="2"/>
<proteinExistence type="predicted"/>
<keyword evidence="4" id="KW-0479">Metal-binding</keyword>
<dbReference type="SMART" id="SM00896">
    <property type="entry name" value="FDX-ACB"/>
    <property type="match status" value="1"/>
</dbReference>
<dbReference type="GO" id="GO:0005524">
    <property type="term" value="F:ATP binding"/>
    <property type="evidence" value="ECO:0007669"/>
    <property type="project" value="UniProtKB-KW"/>
</dbReference>
<dbReference type="InterPro" id="IPR005147">
    <property type="entry name" value="tRNA_synthase_B5-dom"/>
</dbReference>
<keyword evidence="8" id="KW-0648">Protein biosynthesis</keyword>
<evidence type="ECO:0000256" key="8">
    <source>
        <dbReference type="ARBA" id="ARBA00022917"/>
    </source>
</evidence>
<dbReference type="GO" id="GO:0003723">
    <property type="term" value="F:RNA binding"/>
    <property type="evidence" value="ECO:0007669"/>
    <property type="project" value="InterPro"/>
</dbReference>
<evidence type="ECO:0000256" key="4">
    <source>
        <dbReference type="ARBA" id="ARBA00022723"/>
    </source>
</evidence>